<evidence type="ECO:0000313" key="7">
    <source>
        <dbReference type="Proteomes" id="UP000295247"/>
    </source>
</evidence>
<keyword evidence="3 4" id="KW-0067">ATP-binding</keyword>
<dbReference type="GO" id="GO:0030272">
    <property type="term" value="F:5-formyltetrahydrofolate cyclo-ligase activity"/>
    <property type="evidence" value="ECO:0007669"/>
    <property type="project" value="UniProtKB-EC"/>
</dbReference>
<dbReference type="InterPro" id="IPR002698">
    <property type="entry name" value="FTHF_cligase"/>
</dbReference>
<comment type="similarity">
    <text evidence="1 5">Belongs to the 5-formyltetrahydrofolate cyclo-ligase family.</text>
</comment>
<protein>
    <recommendedName>
        <fullName evidence="5">5-formyltetrahydrofolate cyclo-ligase</fullName>
        <ecNumber evidence="5">6.3.3.2</ecNumber>
    </recommendedName>
</protein>
<dbReference type="NCBIfam" id="TIGR02727">
    <property type="entry name" value="MTHFS_bact"/>
    <property type="match status" value="1"/>
</dbReference>
<keyword evidence="5" id="KW-0460">Magnesium</keyword>
<feature type="binding site" evidence="4">
    <location>
        <position position="57"/>
    </location>
    <ligand>
        <name>substrate</name>
    </ligand>
</feature>
<evidence type="ECO:0000313" key="6">
    <source>
        <dbReference type="EMBL" id="TCW36921.1"/>
    </source>
</evidence>
<feature type="binding site" evidence="4">
    <location>
        <begin position="140"/>
        <end position="148"/>
    </location>
    <ligand>
        <name>ATP</name>
        <dbReference type="ChEBI" id="CHEBI:30616"/>
    </ligand>
</feature>
<dbReference type="Pfam" id="PF01812">
    <property type="entry name" value="5-FTHF_cyc-lig"/>
    <property type="match status" value="1"/>
</dbReference>
<evidence type="ECO:0000256" key="4">
    <source>
        <dbReference type="PIRSR" id="PIRSR006806-1"/>
    </source>
</evidence>
<keyword evidence="5" id="KW-0479">Metal-binding</keyword>
<dbReference type="SUPFAM" id="SSF100950">
    <property type="entry name" value="NagB/RpiA/CoA transferase-like"/>
    <property type="match status" value="1"/>
</dbReference>
<name>A0A4R4ACY2_MARGR</name>
<evidence type="ECO:0000256" key="1">
    <source>
        <dbReference type="ARBA" id="ARBA00010638"/>
    </source>
</evidence>
<sequence length="203" mass="23918">MSDPSLPSLRRTLRQRRRALGARTQRLHARALARRLGRELALLRARRIALYWPSDGEPDLRALIETLRGRGHDFYLPVLRRPAPARGSTLWFVRHQPGRRMCPNRYRIPEPCARGRAIRPVRQLDLVLVPLVGFDADCHRIGMGGGFYDRALAHLRRHRRWRRPRLFGIAHECQRLERIAPRPWDVALDAVFTERRRYRRPPC</sequence>
<proteinExistence type="inferred from homology"/>
<dbReference type="Proteomes" id="UP000295247">
    <property type="component" value="Unassembled WGS sequence"/>
</dbReference>
<dbReference type="InterPro" id="IPR037171">
    <property type="entry name" value="NagB/RpiA_transferase-like"/>
</dbReference>
<evidence type="ECO:0000256" key="2">
    <source>
        <dbReference type="ARBA" id="ARBA00022741"/>
    </source>
</evidence>
<accession>A0A4R4ACY2</accession>
<dbReference type="GO" id="GO:0005524">
    <property type="term" value="F:ATP binding"/>
    <property type="evidence" value="ECO:0007669"/>
    <property type="project" value="UniProtKB-KW"/>
</dbReference>
<dbReference type="GO" id="GO:0035999">
    <property type="term" value="P:tetrahydrofolate interconversion"/>
    <property type="evidence" value="ECO:0007669"/>
    <property type="project" value="TreeGrafter"/>
</dbReference>
<comment type="caution">
    <text evidence="6">The sequence shown here is derived from an EMBL/GenBank/DDBJ whole genome shotgun (WGS) entry which is preliminary data.</text>
</comment>
<evidence type="ECO:0000256" key="3">
    <source>
        <dbReference type="ARBA" id="ARBA00022840"/>
    </source>
</evidence>
<keyword evidence="6" id="KW-0436">Ligase</keyword>
<dbReference type="PANTHER" id="PTHR23407">
    <property type="entry name" value="ATPASE INHIBITOR/5-FORMYLTETRAHYDROFOLATE CYCLO-LIGASE"/>
    <property type="match status" value="1"/>
</dbReference>
<dbReference type="EC" id="6.3.3.2" evidence="5"/>
<dbReference type="InterPro" id="IPR024185">
    <property type="entry name" value="FTHF_cligase-like_sf"/>
</dbReference>
<evidence type="ECO:0000256" key="5">
    <source>
        <dbReference type="RuleBase" id="RU361279"/>
    </source>
</evidence>
<reference evidence="6 7" key="1">
    <citation type="submission" date="2019-03" db="EMBL/GenBank/DDBJ databases">
        <title>Genomic Encyclopedia of Type Strains, Phase IV (KMG-IV): sequencing the most valuable type-strain genomes for metagenomic binning, comparative biology and taxonomic classification.</title>
        <authorList>
            <person name="Goeker M."/>
        </authorList>
    </citation>
    <scope>NUCLEOTIDE SEQUENCE [LARGE SCALE GENOMIC DNA]</scope>
    <source>
        <strain evidence="6 7">DSM 203</strain>
    </source>
</reference>
<dbReference type="PANTHER" id="PTHR23407:SF1">
    <property type="entry name" value="5-FORMYLTETRAHYDROFOLATE CYCLO-LIGASE"/>
    <property type="match status" value="1"/>
</dbReference>
<dbReference type="GO" id="GO:0046872">
    <property type="term" value="F:metal ion binding"/>
    <property type="evidence" value="ECO:0007669"/>
    <property type="project" value="UniProtKB-KW"/>
</dbReference>
<keyword evidence="2 4" id="KW-0547">Nucleotide-binding</keyword>
<comment type="cofactor">
    <cofactor evidence="5">
        <name>Mg(2+)</name>
        <dbReference type="ChEBI" id="CHEBI:18420"/>
    </cofactor>
</comment>
<gene>
    <name evidence="6" type="ORF">EDC29_103114</name>
</gene>
<dbReference type="EMBL" id="SMDC01000003">
    <property type="protein sequence ID" value="TCW36921.1"/>
    <property type="molecule type" value="Genomic_DNA"/>
</dbReference>
<comment type="catalytic activity">
    <reaction evidence="5">
        <text>(6S)-5-formyl-5,6,7,8-tetrahydrofolate + ATP = (6R)-5,10-methenyltetrahydrofolate + ADP + phosphate</text>
        <dbReference type="Rhea" id="RHEA:10488"/>
        <dbReference type="ChEBI" id="CHEBI:30616"/>
        <dbReference type="ChEBI" id="CHEBI:43474"/>
        <dbReference type="ChEBI" id="CHEBI:57455"/>
        <dbReference type="ChEBI" id="CHEBI:57457"/>
        <dbReference type="ChEBI" id="CHEBI:456216"/>
        <dbReference type="EC" id="6.3.3.2"/>
    </reaction>
</comment>
<organism evidence="6 7">
    <name type="scientific">Marichromatium gracile</name>
    <name type="common">Chromatium gracile</name>
    <dbReference type="NCBI Taxonomy" id="1048"/>
    <lineage>
        <taxon>Bacteria</taxon>
        <taxon>Pseudomonadati</taxon>
        <taxon>Pseudomonadota</taxon>
        <taxon>Gammaproteobacteria</taxon>
        <taxon>Chromatiales</taxon>
        <taxon>Chromatiaceae</taxon>
        <taxon>Marichromatium</taxon>
    </lineage>
</organism>
<dbReference type="Gene3D" id="3.40.50.10420">
    <property type="entry name" value="NagB/RpiA/CoA transferase-like"/>
    <property type="match status" value="1"/>
</dbReference>
<dbReference type="GO" id="GO:0009396">
    <property type="term" value="P:folic acid-containing compound biosynthetic process"/>
    <property type="evidence" value="ECO:0007669"/>
    <property type="project" value="TreeGrafter"/>
</dbReference>
<dbReference type="PIRSF" id="PIRSF006806">
    <property type="entry name" value="FTHF_cligase"/>
    <property type="match status" value="1"/>
</dbReference>
<dbReference type="AlphaFoldDB" id="A0A4R4ACY2"/>
<dbReference type="RefSeq" id="WP_123139499.1">
    <property type="nucleotide sequence ID" value="NZ_NRRH01000031.1"/>
</dbReference>